<feature type="transmembrane region" description="Helical" evidence="1">
    <location>
        <begin position="74"/>
        <end position="92"/>
    </location>
</feature>
<sequence length="101" mass="9869">MLGSTWSVLIAVVVAGGAGFLITSGLHATSVLSRPALTTATTLVPVAAVGALQLAATVSSSARAEPETSLCECIGWGAAFASSGTALICLLLHSSEGSPDA</sequence>
<dbReference type="Proteomes" id="UP000007967">
    <property type="component" value="Chromosome"/>
</dbReference>
<dbReference type="AlphaFoldDB" id="D2PLQ3"/>
<reference evidence="2 3" key="2">
    <citation type="journal article" date="2010" name="Stand. Genomic Sci.">
        <title>Complete genome sequence of Kribbella flavida type strain (IFO 14399).</title>
        <authorList>
            <person name="Pukall R."/>
            <person name="Lapidus A."/>
            <person name="Glavina Del Rio T."/>
            <person name="Copeland A."/>
            <person name="Tice H."/>
            <person name="Cheng J.-F."/>
            <person name="Lucas S."/>
            <person name="Chen F."/>
            <person name="Nolan M."/>
            <person name="LaButti K."/>
            <person name="Pati A."/>
            <person name="Ivanova N."/>
            <person name="Mavrommatis K."/>
            <person name="Mikhailova N."/>
            <person name="Pitluck S."/>
            <person name="Bruce D."/>
            <person name="Goodwin L."/>
            <person name="Land M."/>
            <person name="Hauser L."/>
            <person name="Chang Y.-J."/>
            <person name="Jeffries C.D."/>
            <person name="Chen A."/>
            <person name="Palaniappan K."/>
            <person name="Chain P."/>
            <person name="Rohde M."/>
            <person name="Goeker M."/>
            <person name="Bristow J."/>
            <person name="Eisen J.A."/>
            <person name="Markowitz V."/>
            <person name="Hugenholtz P."/>
            <person name="Kyrpides N.C."/>
            <person name="Klenk H.-P."/>
            <person name="Brettin T."/>
        </authorList>
    </citation>
    <scope>NUCLEOTIDE SEQUENCE [LARGE SCALE GENOMIC DNA]</scope>
    <source>
        <strain evidence="3">DSM 17836 / JCM 10339 / NBRC 14399</strain>
    </source>
</reference>
<protein>
    <submittedName>
        <fullName evidence="2">Uncharacterized protein</fullName>
    </submittedName>
</protein>
<feature type="transmembrane region" description="Helical" evidence="1">
    <location>
        <begin position="6"/>
        <end position="28"/>
    </location>
</feature>
<keyword evidence="1" id="KW-1133">Transmembrane helix</keyword>
<dbReference type="HOGENOM" id="CLU_2287808_0_0_11"/>
<name>D2PLQ3_KRIFD</name>
<dbReference type="EMBL" id="CP001736">
    <property type="protein sequence ID" value="ADB32483.1"/>
    <property type="molecule type" value="Genomic_DNA"/>
</dbReference>
<evidence type="ECO:0000256" key="1">
    <source>
        <dbReference type="SAM" id="Phobius"/>
    </source>
</evidence>
<evidence type="ECO:0000313" key="3">
    <source>
        <dbReference type="Proteomes" id="UP000007967"/>
    </source>
</evidence>
<gene>
    <name evidence="2" type="ordered locus">Kfla_3425</name>
</gene>
<keyword evidence="1" id="KW-0812">Transmembrane</keyword>
<organism evidence="2 3">
    <name type="scientific">Kribbella flavida (strain DSM 17836 / JCM 10339 / NBRC 14399)</name>
    <dbReference type="NCBI Taxonomy" id="479435"/>
    <lineage>
        <taxon>Bacteria</taxon>
        <taxon>Bacillati</taxon>
        <taxon>Actinomycetota</taxon>
        <taxon>Actinomycetes</taxon>
        <taxon>Propionibacteriales</taxon>
        <taxon>Kribbellaceae</taxon>
        <taxon>Kribbella</taxon>
    </lineage>
</organism>
<evidence type="ECO:0000313" key="2">
    <source>
        <dbReference type="EMBL" id="ADB32483.1"/>
    </source>
</evidence>
<proteinExistence type="predicted"/>
<keyword evidence="1" id="KW-0472">Membrane</keyword>
<accession>D2PLQ3</accession>
<feature type="transmembrane region" description="Helical" evidence="1">
    <location>
        <begin position="40"/>
        <end position="62"/>
    </location>
</feature>
<keyword evidence="3" id="KW-1185">Reference proteome</keyword>
<dbReference type="STRING" id="479435.Kfla_3425"/>
<dbReference type="RefSeq" id="WP_012921039.1">
    <property type="nucleotide sequence ID" value="NC_013729.1"/>
</dbReference>
<reference evidence="3" key="1">
    <citation type="submission" date="2009-09" db="EMBL/GenBank/DDBJ databases">
        <title>The complete genome of Kribbella flavida DSM 17836.</title>
        <authorList>
            <consortium name="US DOE Joint Genome Institute (JGI-PGF)"/>
            <person name="Lucas S."/>
            <person name="Copeland A."/>
            <person name="Lapidus A."/>
            <person name="Glavina del Rio T."/>
            <person name="Dalin E."/>
            <person name="Tice H."/>
            <person name="Bruce D."/>
            <person name="Goodwin L."/>
            <person name="Pitluck S."/>
            <person name="Kyrpides N."/>
            <person name="Mavromatis K."/>
            <person name="Ivanova N."/>
            <person name="Saunders E."/>
            <person name="Brettin T."/>
            <person name="Detter J.C."/>
            <person name="Han C."/>
            <person name="Larimer F."/>
            <person name="Land M."/>
            <person name="Hauser L."/>
            <person name="Markowitz V."/>
            <person name="Cheng J.-F."/>
            <person name="Hugenholtz P."/>
            <person name="Woyke T."/>
            <person name="Wu D."/>
            <person name="Pukall R."/>
            <person name="Klenk H.-P."/>
            <person name="Eisen J.A."/>
        </authorList>
    </citation>
    <scope>NUCLEOTIDE SEQUENCE [LARGE SCALE GENOMIC DNA]</scope>
    <source>
        <strain evidence="3">DSM 17836 / JCM 10339 / NBRC 14399</strain>
    </source>
</reference>
<dbReference type="KEGG" id="kfl:Kfla_3425"/>